<sequence>MDRKALESLDSEILIDIAKKRKIKVRDDISRESLIEQILDDCNDRREELDDIENAPMRVEQRKYDVLIDEELYNNLEEKKLPDLKGESFFRLLIRDPVWAFCYWNVKDTILEELLSNEDFSGFFLKVYQYKKNDKDSSLDSYVIPVSTDDDSYYFSIVQGYSYQVSLVTQEMDKENVILTSNIIDVPSVQIKPKNDNDFNLDSDILISLSAIDTREEFLAIQSPFESSSSFSSVDFYITGD</sequence>
<dbReference type="RefSeq" id="WP_420070136.1">
    <property type="nucleotide sequence ID" value="NZ_JBCHKQ010000004.1"/>
</dbReference>
<evidence type="ECO:0000313" key="2">
    <source>
        <dbReference type="Proteomes" id="UP001466331"/>
    </source>
</evidence>
<protein>
    <submittedName>
        <fullName evidence="1">DUF4912 domain-containing protein</fullName>
    </submittedName>
</protein>
<comment type="caution">
    <text evidence="1">The sequence shown here is derived from an EMBL/GenBank/DDBJ whole genome shotgun (WGS) entry which is preliminary data.</text>
</comment>
<keyword evidence="2" id="KW-1185">Reference proteome</keyword>
<name>A0ABU9UFC6_9SPIR</name>
<evidence type="ECO:0000313" key="1">
    <source>
        <dbReference type="EMBL" id="MEM5948685.1"/>
    </source>
</evidence>
<reference evidence="1 2" key="1">
    <citation type="submission" date="2024-03" db="EMBL/GenBank/DDBJ databases">
        <title>Ignisphaera cupida sp. nov., a hyperthermophilic hydrolytic archaeon from a hot spring of Kamchatka, and proposal of Ignisphaeraceae fam. nov.</title>
        <authorList>
            <person name="Podosokorskaya O.A."/>
            <person name="Elcheninov A.G."/>
            <person name="Maltseva A.I."/>
            <person name="Zayulina K.S."/>
            <person name="Novikov A."/>
            <person name="Merkel A.Y."/>
        </authorList>
    </citation>
    <scope>NUCLEOTIDE SEQUENCE [LARGE SCALE GENOMIC DNA]</scope>
    <source>
        <strain evidence="1 2">38H-sp</strain>
    </source>
</reference>
<dbReference type="Proteomes" id="UP001466331">
    <property type="component" value="Unassembled WGS sequence"/>
</dbReference>
<dbReference type="EMBL" id="JBCHKQ010000004">
    <property type="protein sequence ID" value="MEM5948685.1"/>
    <property type="molecule type" value="Genomic_DNA"/>
</dbReference>
<accession>A0ABU9UFC6</accession>
<proteinExistence type="predicted"/>
<gene>
    <name evidence="1" type="ORF">WKV44_09030</name>
</gene>
<dbReference type="Pfam" id="PF16258">
    <property type="entry name" value="DUF4912"/>
    <property type="match status" value="1"/>
</dbReference>
<organism evidence="1 2">
    <name type="scientific">Rarispira pelagica</name>
    <dbReference type="NCBI Taxonomy" id="3141764"/>
    <lineage>
        <taxon>Bacteria</taxon>
        <taxon>Pseudomonadati</taxon>
        <taxon>Spirochaetota</taxon>
        <taxon>Spirochaetia</taxon>
        <taxon>Winmispirales</taxon>
        <taxon>Winmispiraceae</taxon>
        <taxon>Rarispira</taxon>
    </lineage>
</organism>
<dbReference type="InterPro" id="IPR032585">
    <property type="entry name" value="DUF4912"/>
</dbReference>